<evidence type="ECO:0000313" key="3">
    <source>
        <dbReference type="Proteomes" id="UP000001072"/>
    </source>
</evidence>
<dbReference type="GeneID" id="18924706"/>
<accession>F4S6P4</accession>
<name>F4S6P4_MELLP</name>
<sequence>MYPKTQAEFLILVVDSVSGFGGILMCVFLAEGDKPSVIEQKRKDTDLAVIKEKLTTLEWMNKVLLTALDSKVPEYCRSNAGCEHDTAGVKATDERSFTQSSQQSRHGLLKITPFKPASAIQYADDCV</sequence>
<protein>
    <submittedName>
        <fullName evidence="2">Uncharacterized protein</fullName>
    </submittedName>
</protein>
<dbReference type="AlphaFoldDB" id="F4S6P4"/>
<reference evidence="3" key="1">
    <citation type="journal article" date="2011" name="Proc. Natl. Acad. Sci. U.S.A.">
        <title>Obligate biotrophy features unraveled by the genomic analysis of rust fungi.</title>
        <authorList>
            <person name="Duplessis S."/>
            <person name="Cuomo C.A."/>
            <person name="Lin Y.-C."/>
            <person name="Aerts A."/>
            <person name="Tisserant E."/>
            <person name="Veneault-Fourrey C."/>
            <person name="Joly D.L."/>
            <person name="Hacquard S."/>
            <person name="Amselem J."/>
            <person name="Cantarel B.L."/>
            <person name="Chiu R."/>
            <person name="Coutinho P.M."/>
            <person name="Feau N."/>
            <person name="Field M."/>
            <person name="Frey P."/>
            <person name="Gelhaye E."/>
            <person name="Goldberg J."/>
            <person name="Grabherr M.G."/>
            <person name="Kodira C.D."/>
            <person name="Kohler A."/>
            <person name="Kuees U."/>
            <person name="Lindquist E.A."/>
            <person name="Lucas S.M."/>
            <person name="Mago R."/>
            <person name="Mauceli E."/>
            <person name="Morin E."/>
            <person name="Murat C."/>
            <person name="Pangilinan J.L."/>
            <person name="Park R."/>
            <person name="Pearson M."/>
            <person name="Quesneville H."/>
            <person name="Rouhier N."/>
            <person name="Sakthikumar S."/>
            <person name="Salamov A.A."/>
            <person name="Schmutz J."/>
            <person name="Selles B."/>
            <person name="Shapiro H."/>
            <person name="Tanguay P."/>
            <person name="Tuskan G.A."/>
            <person name="Henrissat B."/>
            <person name="Van de Peer Y."/>
            <person name="Rouze P."/>
            <person name="Ellis J.G."/>
            <person name="Dodds P.N."/>
            <person name="Schein J.E."/>
            <person name="Zhong S."/>
            <person name="Hamelin R.C."/>
            <person name="Grigoriev I.V."/>
            <person name="Szabo L.J."/>
            <person name="Martin F."/>
        </authorList>
    </citation>
    <scope>NUCLEOTIDE SEQUENCE [LARGE SCALE GENOMIC DNA]</scope>
    <source>
        <strain evidence="3">98AG31 / pathotype 3-4-7</strain>
    </source>
</reference>
<dbReference type="VEuPathDB" id="FungiDB:MELLADRAFT_112504"/>
<keyword evidence="1" id="KW-0812">Transmembrane</keyword>
<gene>
    <name evidence="2" type="ORF">MELLADRAFT_112504</name>
</gene>
<evidence type="ECO:0000256" key="1">
    <source>
        <dbReference type="SAM" id="Phobius"/>
    </source>
</evidence>
<dbReference type="KEGG" id="mlr:MELLADRAFT_112504"/>
<keyword evidence="3" id="KW-1185">Reference proteome</keyword>
<evidence type="ECO:0000313" key="2">
    <source>
        <dbReference type="EMBL" id="EGF99682.1"/>
    </source>
</evidence>
<feature type="transmembrane region" description="Helical" evidence="1">
    <location>
        <begin position="9"/>
        <end position="30"/>
    </location>
</feature>
<keyword evidence="1" id="KW-1133">Transmembrane helix</keyword>
<dbReference type="Proteomes" id="UP000001072">
    <property type="component" value="Unassembled WGS sequence"/>
</dbReference>
<dbReference type="HOGENOM" id="CLU_1971040_0_0_1"/>
<dbReference type="EMBL" id="GL883156">
    <property type="protein sequence ID" value="EGF99682.1"/>
    <property type="molecule type" value="Genomic_DNA"/>
</dbReference>
<keyword evidence="1" id="KW-0472">Membrane</keyword>
<proteinExistence type="predicted"/>
<dbReference type="RefSeq" id="XP_007417125.1">
    <property type="nucleotide sequence ID" value="XM_007417063.1"/>
</dbReference>
<organism evidence="3">
    <name type="scientific">Melampsora larici-populina (strain 98AG31 / pathotype 3-4-7)</name>
    <name type="common">Poplar leaf rust fungus</name>
    <dbReference type="NCBI Taxonomy" id="747676"/>
    <lineage>
        <taxon>Eukaryota</taxon>
        <taxon>Fungi</taxon>
        <taxon>Dikarya</taxon>
        <taxon>Basidiomycota</taxon>
        <taxon>Pucciniomycotina</taxon>
        <taxon>Pucciniomycetes</taxon>
        <taxon>Pucciniales</taxon>
        <taxon>Melampsoraceae</taxon>
        <taxon>Melampsora</taxon>
    </lineage>
</organism>
<dbReference type="InParanoid" id="F4S6P4"/>